<evidence type="ECO:0000256" key="1">
    <source>
        <dbReference type="ARBA" id="ARBA00005417"/>
    </source>
</evidence>
<dbReference type="GO" id="GO:0005524">
    <property type="term" value="F:ATP binding"/>
    <property type="evidence" value="ECO:0007669"/>
    <property type="project" value="UniProtKB-KW"/>
</dbReference>
<dbReference type="InterPro" id="IPR003439">
    <property type="entry name" value="ABC_transporter-like_ATP-bd"/>
</dbReference>
<keyword evidence="8" id="KW-1185">Reference proteome</keyword>
<dbReference type="Proteomes" id="UP000185557">
    <property type="component" value="Unassembled WGS sequence"/>
</dbReference>
<dbReference type="RefSeq" id="WP_073610656.1">
    <property type="nucleotide sequence ID" value="NZ_MRCG01000022.1"/>
</dbReference>
<name>A0A1U7IZM1_9CYAN</name>
<keyword evidence="2" id="KW-0813">Transport</keyword>
<dbReference type="EMBL" id="MRCG01000022">
    <property type="protein sequence ID" value="OKH44550.1"/>
    <property type="molecule type" value="Genomic_DNA"/>
</dbReference>
<organism evidence="7 8">
    <name type="scientific">Phormidium tenue NIES-30</name>
    <dbReference type="NCBI Taxonomy" id="549789"/>
    <lineage>
        <taxon>Bacteria</taxon>
        <taxon>Bacillati</taxon>
        <taxon>Cyanobacteriota</taxon>
        <taxon>Cyanophyceae</taxon>
        <taxon>Oscillatoriophycideae</taxon>
        <taxon>Oscillatoriales</taxon>
        <taxon>Oscillatoriaceae</taxon>
        <taxon>Phormidium</taxon>
    </lineage>
</organism>
<dbReference type="OrthoDB" id="9804199at2"/>
<keyword evidence="4 7" id="KW-0067">ATP-binding</keyword>
<feature type="domain" description="ABC transporter" evidence="6">
    <location>
        <begin position="13"/>
        <end position="250"/>
    </location>
</feature>
<dbReference type="AlphaFoldDB" id="A0A1U7IZM1"/>
<dbReference type="FunFam" id="3.40.50.300:FF:000020">
    <property type="entry name" value="Amino acid ABC transporter ATP-binding component"/>
    <property type="match status" value="1"/>
</dbReference>
<dbReference type="PANTHER" id="PTHR43166">
    <property type="entry name" value="AMINO ACID IMPORT ATP-BINDING PROTEIN"/>
    <property type="match status" value="1"/>
</dbReference>
<dbReference type="Gene3D" id="3.40.50.300">
    <property type="entry name" value="P-loop containing nucleotide triphosphate hydrolases"/>
    <property type="match status" value="1"/>
</dbReference>
<dbReference type="GO" id="GO:0015716">
    <property type="term" value="P:organic phosphonate transport"/>
    <property type="evidence" value="ECO:0007669"/>
    <property type="project" value="UniProtKB-KW"/>
</dbReference>
<keyword evidence="3" id="KW-0547">Nucleotide-binding</keyword>
<dbReference type="Pfam" id="PF00005">
    <property type="entry name" value="ABC_tran"/>
    <property type="match status" value="1"/>
</dbReference>
<evidence type="ECO:0000313" key="7">
    <source>
        <dbReference type="EMBL" id="OKH44550.1"/>
    </source>
</evidence>
<evidence type="ECO:0000256" key="2">
    <source>
        <dbReference type="ARBA" id="ARBA00022448"/>
    </source>
</evidence>
<evidence type="ECO:0000256" key="4">
    <source>
        <dbReference type="ARBA" id="ARBA00022840"/>
    </source>
</evidence>
<sequence length="256" mass="28373">MTTTMTAIATPVIACENLYKSYGSLEVLKGVSTSFTKGDVVSIIGPSGCGKSTFLRCLNRLEAINQGHLEVMGQDMSAPKLPWKALYHLRSQVSMVFQHFNLFPHLTVIENLMLSPRKVLKHSEADCRDLASQYLAKVGLGDRADAYPEQLSGGQKQRVAIARSLCMRPEAILFDEPTSALDPELVGEVLGVMRQLAEEGMTMIVVTHEMQFAREVSNRVLFFNDGLIEEEGVPAEVFSNPRSVRLKSFLSRLSQH</sequence>
<proteinExistence type="inferred from homology"/>
<dbReference type="SUPFAM" id="SSF52540">
    <property type="entry name" value="P-loop containing nucleoside triphosphate hydrolases"/>
    <property type="match status" value="1"/>
</dbReference>
<dbReference type="InterPro" id="IPR017871">
    <property type="entry name" value="ABC_transporter-like_CS"/>
</dbReference>
<evidence type="ECO:0000259" key="6">
    <source>
        <dbReference type="PROSITE" id="PS50893"/>
    </source>
</evidence>
<gene>
    <name evidence="7" type="ORF">NIES30_22300</name>
</gene>
<reference evidence="7 8" key="1">
    <citation type="submission" date="2016-11" db="EMBL/GenBank/DDBJ databases">
        <title>Draft Genome Sequences of Nine Cyanobacterial Strains from Diverse Habitats.</title>
        <authorList>
            <person name="Zhu T."/>
            <person name="Hou S."/>
            <person name="Lu X."/>
            <person name="Hess W.R."/>
        </authorList>
    </citation>
    <scope>NUCLEOTIDE SEQUENCE [LARGE SCALE GENOMIC DNA]</scope>
    <source>
        <strain evidence="7 8">NIES-30</strain>
    </source>
</reference>
<dbReference type="SMART" id="SM00382">
    <property type="entry name" value="AAA"/>
    <property type="match status" value="1"/>
</dbReference>
<accession>A0A1U7IZM1</accession>
<keyword evidence="5" id="KW-0918">Phosphonate transport</keyword>
<dbReference type="GO" id="GO:0015424">
    <property type="term" value="F:ABC-type amino acid transporter activity"/>
    <property type="evidence" value="ECO:0007669"/>
    <property type="project" value="InterPro"/>
</dbReference>
<dbReference type="InterPro" id="IPR050086">
    <property type="entry name" value="MetN_ABC_transporter-like"/>
</dbReference>
<dbReference type="GO" id="GO:0016887">
    <property type="term" value="F:ATP hydrolysis activity"/>
    <property type="evidence" value="ECO:0007669"/>
    <property type="project" value="InterPro"/>
</dbReference>
<dbReference type="PROSITE" id="PS50893">
    <property type="entry name" value="ABC_TRANSPORTER_2"/>
    <property type="match status" value="1"/>
</dbReference>
<evidence type="ECO:0000256" key="5">
    <source>
        <dbReference type="ARBA" id="ARBA00022885"/>
    </source>
</evidence>
<dbReference type="PANTHER" id="PTHR43166:SF4">
    <property type="entry name" value="PHOSPHONATES IMPORT ATP-BINDING PROTEIN PHNC"/>
    <property type="match status" value="1"/>
</dbReference>
<dbReference type="InterPro" id="IPR003593">
    <property type="entry name" value="AAA+_ATPase"/>
</dbReference>
<dbReference type="InterPro" id="IPR030679">
    <property type="entry name" value="ABC_ATPase_HisP-typ"/>
</dbReference>
<dbReference type="PIRSF" id="PIRSF039085">
    <property type="entry name" value="ABC_ATPase_HisP"/>
    <property type="match status" value="1"/>
</dbReference>
<comment type="caution">
    <text evidence="7">The sequence shown here is derived from an EMBL/GenBank/DDBJ whole genome shotgun (WGS) entry which is preliminary data.</text>
</comment>
<dbReference type="CDD" id="cd03262">
    <property type="entry name" value="ABC_HisP_GlnQ"/>
    <property type="match status" value="1"/>
</dbReference>
<protein>
    <submittedName>
        <fullName evidence="7">Polar amino acid ABC transporter ATP-binding protein</fullName>
    </submittedName>
</protein>
<dbReference type="PROSITE" id="PS00211">
    <property type="entry name" value="ABC_TRANSPORTER_1"/>
    <property type="match status" value="1"/>
</dbReference>
<dbReference type="STRING" id="549789.NIES30_22300"/>
<evidence type="ECO:0000313" key="8">
    <source>
        <dbReference type="Proteomes" id="UP000185557"/>
    </source>
</evidence>
<evidence type="ECO:0000256" key="3">
    <source>
        <dbReference type="ARBA" id="ARBA00022741"/>
    </source>
</evidence>
<comment type="similarity">
    <text evidence="1">Belongs to the ABC transporter superfamily.</text>
</comment>
<dbReference type="InterPro" id="IPR027417">
    <property type="entry name" value="P-loop_NTPase"/>
</dbReference>